<dbReference type="RefSeq" id="WP_216570059.1">
    <property type="nucleotide sequence ID" value="NZ_JAHLOQ010000024.1"/>
</dbReference>
<organism evidence="3 4">
    <name type="scientific">Intestinibacter bartlettii</name>
    <dbReference type="NCBI Taxonomy" id="261299"/>
    <lineage>
        <taxon>Bacteria</taxon>
        <taxon>Bacillati</taxon>
        <taxon>Bacillota</taxon>
        <taxon>Clostridia</taxon>
        <taxon>Peptostreptococcales</taxon>
        <taxon>Peptostreptococcaceae</taxon>
        <taxon>Intestinibacter</taxon>
    </lineage>
</organism>
<reference evidence="3 4" key="1">
    <citation type="submission" date="2021-06" db="EMBL/GenBank/DDBJ databases">
        <authorList>
            <person name="Sun Q."/>
            <person name="Li D."/>
        </authorList>
    </citation>
    <scope>NUCLEOTIDE SEQUENCE [LARGE SCALE GENOMIC DNA]</scope>
    <source>
        <strain evidence="3 4">N19</strain>
    </source>
</reference>
<accession>A0ABS6DYK9</accession>
<evidence type="ECO:0000313" key="3">
    <source>
        <dbReference type="EMBL" id="MBU5336629.1"/>
    </source>
</evidence>
<keyword evidence="1" id="KW-0238">DNA-binding</keyword>
<dbReference type="PANTHER" id="PTHR46558:SF11">
    <property type="entry name" value="HTH-TYPE TRANSCRIPTIONAL REGULATOR XRE"/>
    <property type="match status" value="1"/>
</dbReference>
<name>A0ABS6DYK9_9FIRM</name>
<evidence type="ECO:0000256" key="1">
    <source>
        <dbReference type="ARBA" id="ARBA00023125"/>
    </source>
</evidence>
<dbReference type="Pfam" id="PF01381">
    <property type="entry name" value="HTH_3"/>
    <property type="match status" value="1"/>
</dbReference>
<dbReference type="InterPro" id="IPR001387">
    <property type="entry name" value="Cro/C1-type_HTH"/>
</dbReference>
<proteinExistence type="predicted"/>
<dbReference type="PANTHER" id="PTHR46558">
    <property type="entry name" value="TRACRIPTIONAL REGULATORY PROTEIN-RELATED-RELATED"/>
    <property type="match status" value="1"/>
</dbReference>
<dbReference type="PROSITE" id="PS50943">
    <property type="entry name" value="HTH_CROC1"/>
    <property type="match status" value="1"/>
</dbReference>
<dbReference type="Proteomes" id="UP001196301">
    <property type="component" value="Unassembled WGS sequence"/>
</dbReference>
<evidence type="ECO:0000259" key="2">
    <source>
        <dbReference type="PROSITE" id="PS50943"/>
    </source>
</evidence>
<gene>
    <name evidence="3" type="ORF">KQI20_09275</name>
</gene>
<sequence>MKINEIIKLKRKELNLTQEQVAEYLGVTTPAVNKWEKGNSYPDITLLPPLARLLRVDLNTLLSFNDELNDYEIGKFTNDLATIVETKGYDCAFKIAMDKIYDYPNCYKLIYSVSSFLQGALSLYCVNDRDKYENEIEKLFIRVSNCDDLELANNVNSLLISKYIQRKDYDSAQMLIDKLPNVSINKKQLQANLYISQDKLKDACEILEKEILFMANSIQSSLLNLINIALKQNKFDYALIYSDKIKQTTEIYNLWDYNKYIGYYEIAMKTKDTKKIVDTLKSMLNSIKKPWTLNNSPLYKHICDNPKSNSNDNKLGQILINNIIKELECSDEIDFLRKEPEFIELLNEYKAEN</sequence>
<dbReference type="EMBL" id="JAHLOQ010000024">
    <property type="protein sequence ID" value="MBU5336629.1"/>
    <property type="molecule type" value="Genomic_DNA"/>
</dbReference>
<dbReference type="CDD" id="cd00093">
    <property type="entry name" value="HTH_XRE"/>
    <property type="match status" value="1"/>
</dbReference>
<evidence type="ECO:0000313" key="4">
    <source>
        <dbReference type="Proteomes" id="UP001196301"/>
    </source>
</evidence>
<dbReference type="SMART" id="SM00530">
    <property type="entry name" value="HTH_XRE"/>
    <property type="match status" value="1"/>
</dbReference>
<feature type="domain" description="HTH cro/C1-type" evidence="2">
    <location>
        <begin position="7"/>
        <end position="61"/>
    </location>
</feature>
<comment type="caution">
    <text evidence="3">The sequence shown here is derived from an EMBL/GenBank/DDBJ whole genome shotgun (WGS) entry which is preliminary data.</text>
</comment>
<protein>
    <submittedName>
        <fullName evidence="3">Helix-turn-helix domain-containing protein</fullName>
    </submittedName>
</protein>
<keyword evidence="4" id="KW-1185">Reference proteome</keyword>